<comment type="caution">
    <text evidence="10">The sequence shown here is derived from an EMBL/GenBank/DDBJ whole genome shotgun (WGS) entry which is preliminary data.</text>
</comment>
<dbReference type="Gene3D" id="3.40.109.10">
    <property type="entry name" value="NADH Oxidase"/>
    <property type="match status" value="1"/>
</dbReference>
<dbReference type="InterPro" id="IPR052530">
    <property type="entry name" value="NAD(P)H_nitroreductase"/>
</dbReference>
<dbReference type="PANTHER" id="PTHR43821:SF1">
    <property type="entry name" value="NAD(P)H NITROREDUCTASE YDJA-RELATED"/>
    <property type="match status" value="1"/>
</dbReference>
<evidence type="ECO:0000259" key="9">
    <source>
        <dbReference type="Pfam" id="PF00881"/>
    </source>
</evidence>
<dbReference type="RefSeq" id="WP_255928280.1">
    <property type="nucleotide sequence ID" value="NZ_JANFNH010000014.1"/>
</dbReference>
<dbReference type="PANTHER" id="PTHR43821">
    <property type="entry name" value="NAD(P)H NITROREDUCTASE YDJA-RELATED"/>
    <property type="match status" value="1"/>
</dbReference>
<dbReference type="Pfam" id="PF00881">
    <property type="entry name" value="Nitroreductase"/>
    <property type="match status" value="1"/>
</dbReference>
<evidence type="ECO:0000256" key="3">
    <source>
        <dbReference type="ARBA" id="ARBA00022630"/>
    </source>
</evidence>
<reference evidence="10 11" key="1">
    <citation type="submission" date="2022-06" db="EMBL/GenBank/DDBJ databases">
        <title>Draft genome sequence of type strain Streptomyces rubrisoli DSM 42083.</title>
        <authorList>
            <person name="Duangmal K."/>
            <person name="Klaysubun C."/>
        </authorList>
    </citation>
    <scope>NUCLEOTIDE SEQUENCE [LARGE SCALE GENOMIC DNA]</scope>
    <source>
        <strain evidence="10 11">DSM 42083</strain>
    </source>
</reference>
<accession>A0ABT1PD63</accession>
<comment type="cofactor">
    <cofactor evidence="1 8">
        <name>FMN</name>
        <dbReference type="ChEBI" id="CHEBI:58210"/>
    </cofactor>
</comment>
<dbReference type="InterPro" id="IPR026021">
    <property type="entry name" value="YdjA-like"/>
</dbReference>
<evidence type="ECO:0000256" key="2">
    <source>
        <dbReference type="ARBA" id="ARBA00007118"/>
    </source>
</evidence>
<dbReference type="EMBL" id="JANFNH010000014">
    <property type="protein sequence ID" value="MCQ4043313.1"/>
    <property type="molecule type" value="Genomic_DNA"/>
</dbReference>
<dbReference type="Proteomes" id="UP001206206">
    <property type="component" value="Unassembled WGS sequence"/>
</dbReference>
<evidence type="ECO:0000256" key="1">
    <source>
        <dbReference type="ARBA" id="ARBA00001917"/>
    </source>
</evidence>
<keyword evidence="11" id="KW-1185">Reference proteome</keyword>
<keyword evidence="3 8" id="KW-0285">Flavoprotein</keyword>
<evidence type="ECO:0000256" key="8">
    <source>
        <dbReference type="PIRNR" id="PIRNR000232"/>
    </source>
</evidence>
<keyword evidence="6 8" id="KW-0560">Oxidoreductase</keyword>
<keyword evidence="7 8" id="KW-0520">NAD</keyword>
<protein>
    <recommendedName>
        <fullName evidence="8">Putative NAD(P)H nitroreductase</fullName>
        <ecNumber evidence="8">1.-.-.-</ecNumber>
    </recommendedName>
</protein>
<feature type="domain" description="Nitroreductase" evidence="9">
    <location>
        <begin position="4"/>
        <end position="157"/>
    </location>
</feature>
<dbReference type="SUPFAM" id="SSF55469">
    <property type="entry name" value="FMN-dependent nitroreductase-like"/>
    <property type="match status" value="1"/>
</dbReference>
<dbReference type="CDD" id="cd02135">
    <property type="entry name" value="YdjA-like"/>
    <property type="match status" value="1"/>
</dbReference>
<evidence type="ECO:0000256" key="6">
    <source>
        <dbReference type="ARBA" id="ARBA00023002"/>
    </source>
</evidence>
<gene>
    <name evidence="10" type="ORF">NON19_15080</name>
</gene>
<evidence type="ECO:0000256" key="5">
    <source>
        <dbReference type="ARBA" id="ARBA00022857"/>
    </source>
</evidence>
<organism evidence="10 11">
    <name type="scientific">Streptantibioticus rubrisoli</name>
    <dbReference type="NCBI Taxonomy" id="1387313"/>
    <lineage>
        <taxon>Bacteria</taxon>
        <taxon>Bacillati</taxon>
        <taxon>Actinomycetota</taxon>
        <taxon>Actinomycetes</taxon>
        <taxon>Kitasatosporales</taxon>
        <taxon>Streptomycetaceae</taxon>
        <taxon>Streptantibioticus</taxon>
    </lineage>
</organism>
<comment type="similarity">
    <text evidence="2 8">Belongs to the nitroreductase family.</text>
</comment>
<evidence type="ECO:0000256" key="7">
    <source>
        <dbReference type="ARBA" id="ARBA00023027"/>
    </source>
</evidence>
<evidence type="ECO:0000313" key="11">
    <source>
        <dbReference type="Proteomes" id="UP001206206"/>
    </source>
</evidence>
<dbReference type="PIRSF" id="PIRSF000232">
    <property type="entry name" value="YdjA"/>
    <property type="match status" value="1"/>
</dbReference>
<dbReference type="EC" id="1.-.-.-" evidence="8"/>
<proteinExistence type="inferred from homology"/>
<evidence type="ECO:0000313" key="10">
    <source>
        <dbReference type="EMBL" id="MCQ4043313.1"/>
    </source>
</evidence>
<dbReference type="InterPro" id="IPR029479">
    <property type="entry name" value="Nitroreductase"/>
</dbReference>
<keyword evidence="5 8" id="KW-0521">NADP</keyword>
<sequence length="191" mass="20980">MTAILTRRSEQVLREPAPGDAEFTYLLQGASTAPDHGRLRPWRWVLLRGEDRDTLGTCLAAEAAAQADDIPGETLREKCRRAPLVAALVFTPCPEHKVPEWEQLAATSCMVHALMLLLHARNYGSIWRTGRLSSSPAARRLLGLADPERLLGSLDIGTPEATALHSRRPLGDVAHHVTRFSAIRSRVADPV</sequence>
<keyword evidence="4 8" id="KW-0288">FMN</keyword>
<evidence type="ECO:0000256" key="4">
    <source>
        <dbReference type="ARBA" id="ARBA00022643"/>
    </source>
</evidence>
<dbReference type="InterPro" id="IPR000415">
    <property type="entry name" value="Nitroreductase-like"/>
</dbReference>
<name>A0ABT1PD63_9ACTN</name>